<dbReference type="EMBL" id="JAOQAZ010000029">
    <property type="protein sequence ID" value="KAJ4251037.1"/>
    <property type="molecule type" value="Genomic_DNA"/>
</dbReference>
<organism evidence="3 4">
    <name type="scientific">Fusarium torreyae</name>
    <dbReference type="NCBI Taxonomy" id="1237075"/>
    <lineage>
        <taxon>Eukaryota</taxon>
        <taxon>Fungi</taxon>
        <taxon>Dikarya</taxon>
        <taxon>Ascomycota</taxon>
        <taxon>Pezizomycotina</taxon>
        <taxon>Sordariomycetes</taxon>
        <taxon>Hypocreomycetidae</taxon>
        <taxon>Hypocreales</taxon>
        <taxon>Nectriaceae</taxon>
        <taxon>Fusarium</taxon>
    </lineage>
</organism>
<proteinExistence type="predicted"/>
<protein>
    <recommendedName>
        <fullName evidence="2">DUF7580 domain-containing protein</fullName>
    </recommendedName>
</protein>
<feature type="domain" description="DUF7580" evidence="2">
    <location>
        <begin position="211"/>
        <end position="544"/>
    </location>
</feature>
<evidence type="ECO:0000259" key="2">
    <source>
        <dbReference type="Pfam" id="PF24476"/>
    </source>
</evidence>
<dbReference type="PANTHER" id="PTHR35186">
    <property type="entry name" value="ANK_REP_REGION DOMAIN-CONTAINING PROTEIN"/>
    <property type="match status" value="1"/>
</dbReference>
<dbReference type="Proteomes" id="UP001152049">
    <property type="component" value="Unassembled WGS sequence"/>
</dbReference>
<dbReference type="InterPro" id="IPR056002">
    <property type="entry name" value="DUF7580"/>
</dbReference>
<accession>A0A9W8V956</accession>
<dbReference type="PANTHER" id="PTHR35186:SF4">
    <property type="entry name" value="PRION-INHIBITION AND PROPAGATION HELO DOMAIN-CONTAINING PROTEIN"/>
    <property type="match status" value="1"/>
</dbReference>
<dbReference type="AlphaFoldDB" id="A0A9W8V956"/>
<reference evidence="3" key="1">
    <citation type="submission" date="2022-09" db="EMBL/GenBank/DDBJ databases">
        <title>Fusarium specimens isolated from Avocado Roots.</title>
        <authorList>
            <person name="Stajich J."/>
            <person name="Roper C."/>
            <person name="Heimlech-Rivalta G."/>
        </authorList>
    </citation>
    <scope>NUCLEOTIDE SEQUENCE</scope>
    <source>
        <strain evidence="3">CF00136</strain>
    </source>
</reference>
<feature type="chain" id="PRO_5040808179" description="DUF7580 domain-containing protein" evidence="1">
    <location>
        <begin position="21"/>
        <end position="546"/>
    </location>
</feature>
<keyword evidence="4" id="KW-1185">Reference proteome</keyword>
<dbReference type="OrthoDB" id="3565018at2759"/>
<evidence type="ECO:0000313" key="4">
    <source>
        <dbReference type="Proteomes" id="UP001152049"/>
    </source>
</evidence>
<name>A0A9W8V956_9HYPO</name>
<comment type="caution">
    <text evidence="3">The sequence shown here is derived from an EMBL/GenBank/DDBJ whole genome shotgun (WGS) entry which is preliminary data.</text>
</comment>
<keyword evidence="1" id="KW-0732">Signal</keyword>
<gene>
    <name evidence="3" type="ORF">NW762_011687</name>
</gene>
<evidence type="ECO:0000313" key="3">
    <source>
        <dbReference type="EMBL" id="KAJ4251037.1"/>
    </source>
</evidence>
<dbReference type="Pfam" id="PF24476">
    <property type="entry name" value="DUF7580"/>
    <property type="match status" value="1"/>
</dbReference>
<sequence length="546" mass="61491">MSGFEVAGVVLGTLPLLISALEHYKAGKGVAATIIKYHGLLDSLISRLKQQRTFFHLEILDLLRESGVPEAVDQPDLPEEECLRVLNDAKTGFELQKYLGNLYGMFLEILGCYEVSLKTIASKLHHIQRLPNTSKDDLKALLAANPSNGAGFNFLGRISFVIERRALKDLLEELSEGRLSLKIIIGGARSQQEFSAREPSREAKRLASVFSQVREGAKSLFAAMCHGCTCRCTTSHTVLMQLKNRLPQKHESMSMRKRTTMFNLVFRLDNSLQEASVKAYHNDMPMNLISQSQTSDGLEVPSITFSPLPATQYGEATKITDICQIAKKAKASGNILQMKLALHTLSAIEAPLERCREFGAATDLEQILLDGYYDENARMTPKQCTLLSLDVAAAIPQLRETDWLSLPWEKRSIKFIPRKASRITAEPFVEQTIGSSPPQCPSEWPNPETALLELAILLLEIWHQRTLETWANTVGLLDLESPDMRRNLASRWLKATSSRLPLHHLEAVEQCLFICTGRDREWQDEEFLRQYCENVIKPLQENCKVW</sequence>
<evidence type="ECO:0000256" key="1">
    <source>
        <dbReference type="SAM" id="SignalP"/>
    </source>
</evidence>
<feature type="signal peptide" evidence="1">
    <location>
        <begin position="1"/>
        <end position="20"/>
    </location>
</feature>